<keyword evidence="2" id="KW-0812">Transmembrane</keyword>
<protein>
    <submittedName>
        <fullName evidence="4">Uncharacterized protein</fullName>
    </submittedName>
</protein>
<feature type="signal peptide" evidence="3">
    <location>
        <begin position="1"/>
        <end position="23"/>
    </location>
</feature>
<evidence type="ECO:0000256" key="2">
    <source>
        <dbReference type="SAM" id="Phobius"/>
    </source>
</evidence>
<organism evidence="4 5">
    <name type="scientific">Tetrapyrgos nigripes</name>
    <dbReference type="NCBI Taxonomy" id="182062"/>
    <lineage>
        <taxon>Eukaryota</taxon>
        <taxon>Fungi</taxon>
        <taxon>Dikarya</taxon>
        <taxon>Basidiomycota</taxon>
        <taxon>Agaricomycotina</taxon>
        <taxon>Agaricomycetes</taxon>
        <taxon>Agaricomycetidae</taxon>
        <taxon>Agaricales</taxon>
        <taxon>Marasmiineae</taxon>
        <taxon>Marasmiaceae</taxon>
        <taxon>Tetrapyrgos</taxon>
    </lineage>
</organism>
<feature type="compositionally biased region" description="Polar residues" evidence="1">
    <location>
        <begin position="211"/>
        <end position="229"/>
    </location>
</feature>
<feature type="region of interest" description="Disordered" evidence="1">
    <location>
        <begin position="374"/>
        <end position="422"/>
    </location>
</feature>
<feature type="transmembrane region" description="Helical" evidence="2">
    <location>
        <begin position="244"/>
        <end position="264"/>
    </location>
</feature>
<dbReference type="Proteomes" id="UP000559256">
    <property type="component" value="Unassembled WGS sequence"/>
</dbReference>
<dbReference type="EMBL" id="JAACJM010000006">
    <property type="protein sequence ID" value="KAF5372186.1"/>
    <property type="molecule type" value="Genomic_DNA"/>
</dbReference>
<feature type="compositionally biased region" description="Polar residues" evidence="1">
    <location>
        <begin position="179"/>
        <end position="200"/>
    </location>
</feature>
<feature type="compositionally biased region" description="Low complexity" evidence="1">
    <location>
        <begin position="400"/>
        <end position="420"/>
    </location>
</feature>
<keyword evidence="3" id="KW-0732">Signal</keyword>
<feature type="chain" id="PRO_5034905937" evidence="3">
    <location>
        <begin position="24"/>
        <end position="480"/>
    </location>
</feature>
<dbReference type="AlphaFoldDB" id="A0A8H5LWR9"/>
<accession>A0A8H5LWR9</accession>
<feature type="compositionally biased region" description="Low complexity" evidence="1">
    <location>
        <begin position="201"/>
        <end position="210"/>
    </location>
</feature>
<keyword evidence="5" id="KW-1185">Reference proteome</keyword>
<feature type="region of interest" description="Disordered" evidence="1">
    <location>
        <begin position="125"/>
        <end position="239"/>
    </location>
</feature>
<proteinExistence type="predicted"/>
<reference evidence="4 5" key="1">
    <citation type="journal article" date="2020" name="ISME J.">
        <title>Uncovering the hidden diversity of litter-decomposition mechanisms in mushroom-forming fungi.</title>
        <authorList>
            <person name="Floudas D."/>
            <person name="Bentzer J."/>
            <person name="Ahren D."/>
            <person name="Johansson T."/>
            <person name="Persson P."/>
            <person name="Tunlid A."/>
        </authorList>
    </citation>
    <scope>NUCLEOTIDE SEQUENCE [LARGE SCALE GENOMIC DNA]</scope>
    <source>
        <strain evidence="4 5">CBS 291.85</strain>
    </source>
</reference>
<gene>
    <name evidence="4" type="ORF">D9758_004975</name>
</gene>
<comment type="caution">
    <text evidence="4">The sequence shown here is derived from an EMBL/GenBank/DDBJ whole genome shotgun (WGS) entry which is preliminary data.</text>
</comment>
<keyword evidence="2" id="KW-0472">Membrane</keyword>
<name>A0A8H5LWR9_9AGAR</name>
<sequence length="480" mass="52309">MTFLTISPGCRITLFLAITLTHSLKIDTLPPSFTPGEQFIVTWHRDTNGPQPDPPNWNFEFVQDQSPIGGTISVPSSRQLDATMVLTIPTSPEQSHLLQLVAINADRGTSFTNLAELTVVPANVVTQSNPHPSQTTEGTSQTSSSFSPSAMTGTPTARTTLDNSLAPQTSAAASTSTTQEFHSPSKSTAMTTLDNSLAPQTSAAASTSTTQEIYSPSESTAIQATSPPLSSDGGSGTQGARPAIIVPSVLGTFFIFLVLIVLLWRYRRKQRSTHVFSSDNVEDHPGSDSHPPPSGTIYTYNLKPKFTTINPLDIEESFLGERESTTLSSPYSASSTTLLGRLFPWNRAANDSEHLRPYDPRSLATVNRSLDEHISTTESRHISNSRHSSLISPALPPTRPRSSSEFSIRRSSTPPESTSRQIQLQVEADELRTRVSALERDAVLSDEVRRMRDHIQRLEMLVTSNWAMGLTNEPPPTYHA</sequence>
<feature type="compositionally biased region" description="Low complexity" evidence="1">
    <location>
        <begin position="169"/>
        <end position="178"/>
    </location>
</feature>
<feature type="region of interest" description="Disordered" evidence="1">
    <location>
        <begin position="275"/>
        <end position="295"/>
    </location>
</feature>
<evidence type="ECO:0000256" key="1">
    <source>
        <dbReference type="SAM" id="MobiDB-lite"/>
    </source>
</evidence>
<feature type="compositionally biased region" description="Polar residues" evidence="1">
    <location>
        <begin position="155"/>
        <end position="168"/>
    </location>
</feature>
<evidence type="ECO:0000313" key="4">
    <source>
        <dbReference type="EMBL" id="KAF5372186.1"/>
    </source>
</evidence>
<evidence type="ECO:0000256" key="3">
    <source>
        <dbReference type="SAM" id="SignalP"/>
    </source>
</evidence>
<evidence type="ECO:0000313" key="5">
    <source>
        <dbReference type="Proteomes" id="UP000559256"/>
    </source>
</evidence>
<keyword evidence="2" id="KW-1133">Transmembrane helix</keyword>
<feature type="compositionally biased region" description="Low complexity" evidence="1">
    <location>
        <begin position="132"/>
        <end position="154"/>
    </location>
</feature>